<gene>
    <name evidence="1" type="ORF">FP2506_17274</name>
</gene>
<dbReference type="HOGENOM" id="CLU_2507904_0_0_5"/>
<dbReference type="Proteomes" id="UP000004310">
    <property type="component" value="Unassembled WGS sequence"/>
</dbReference>
<organism evidence="1 2">
    <name type="scientific">Fulvimarina pelagi HTCC2506</name>
    <dbReference type="NCBI Taxonomy" id="314231"/>
    <lineage>
        <taxon>Bacteria</taxon>
        <taxon>Pseudomonadati</taxon>
        <taxon>Pseudomonadota</taxon>
        <taxon>Alphaproteobacteria</taxon>
        <taxon>Hyphomicrobiales</taxon>
        <taxon>Aurantimonadaceae</taxon>
        <taxon>Fulvimarina</taxon>
    </lineage>
</organism>
<dbReference type="AlphaFoldDB" id="Q0FY93"/>
<dbReference type="STRING" id="217511.GCA_001463845_01756"/>
<proteinExistence type="predicted"/>
<keyword evidence="2" id="KW-1185">Reference proteome</keyword>
<evidence type="ECO:0000313" key="1">
    <source>
        <dbReference type="EMBL" id="EAU39849.1"/>
    </source>
</evidence>
<sequence>MFVGAGRKGTFAANENKVGFEPRCAQWAAANGWFRVPLGCFCVSPRCLSPHPGDLIEIEGNAFLIQGEPVRNRERIIWTADLCPA</sequence>
<dbReference type="EMBL" id="AATP01000011">
    <property type="protein sequence ID" value="EAU39849.1"/>
    <property type="molecule type" value="Genomic_DNA"/>
</dbReference>
<name>Q0FY93_9HYPH</name>
<accession>Q0FY93</accession>
<dbReference type="RefSeq" id="WP_007068569.1">
    <property type="nucleotide sequence ID" value="NZ_DS022272.1"/>
</dbReference>
<evidence type="ECO:0000313" key="2">
    <source>
        <dbReference type="Proteomes" id="UP000004310"/>
    </source>
</evidence>
<protein>
    <submittedName>
        <fullName evidence="1">Uncharacterized protein</fullName>
    </submittedName>
</protein>
<reference evidence="1 2" key="1">
    <citation type="journal article" date="2010" name="J. Bacteriol.">
        <title>Genome sequence of Fulvimarina pelagi HTCC2506T, a Mn(II)-oxidizing alphaproteobacterium possessing an aerobic anoxygenic photosynthetic gene cluster and Xanthorhodopsin.</title>
        <authorList>
            <person name="Kang I."/>
            <person name="Oh H.M."/>
            <person name="Lim S.I."/>
            <person name="Ferriera S."/>
            <person name="Giovannoni S.J."/>
            <person name="Cho J.C."/>
        </authorList>
    </citation>
    <scope>NUCLEOTIDE SEQUENCE [LARGE SCALE GENOMIC DNA]</scope>
    <source>
        <strain evidence="1 2">HTCC2506</strain>
    </source>
</reference>
<comment type="caution">
    <text evidence="1">The sequence shown here is derived from an EMBL/GenBank/DDBJ whole genome shotgun (WGS) entry which is preliminary data.</text>
</comment>